<dbReference type="InterPro" id="IPR041492">
    <property type="entry name" value="HAD_2"/>
</dbReference>
<accession>A0ABS2G8L2</accession>
<protein>
    <submittedName>
        <fullName evidence="1">HAD family phosphatase</fullName>
    </submittedName>
</protein>
<dbReference type="SFLD" id="SFLDS00003">
    <property type="entry name" value="Haloacid_Dehalogenase"/>
    <property type="match status" value="1"/>
</dbReference>
<dbReference type="InterPro" id="IPR023198">
    <property type="entry name" value="PGP-like_dom2"/>
</dbReference>
<gene>
    <name evidence="1" type="ORF">H9X83_02285</name>
</gene>
<dbReference type="Pfam" id="PF13419">
    <property type="entry name" value="HAD_2"/>
    <property type="match status" value="1"/>
</dbReference>
<dbReference type="InterPro" id="IPR036412">
    <property type="entry name" value="HAD-like_sf"/>
</dbReference>
<dbReference type="NCBIfam" id="TIGR01509">
    <property type="entry name" value="HAD-SF-IA-v3"/>
    <property type="match status" value="1"/>
</dbReference>
<dbReference type="InterPro" id="IPR050155">
    <property type="entry name" value="HAD-like_hydrolase_sf"/>
</dbReference>
<dbReference type="Gene3D" id="1.10.150.240">
    <property type="entry name" value="Putative phosphatase, domain 2"/>
    <property type="match status" value="1"/>
</dbReference>
<keyword evidence="2" id="KW-1185">Reference proteome</keyword>
<dbReference type="PRINTS" id="PR00413">
    <property type="entry name" value="HADHALOGNASE"/>
</dbReference>
<reference evidence="1 2" key="1">
    <citation type="journal article" date="2021" name="Sci. Rep.">
        <title>The distribution of antibiotic resistance genes in chicken gut microbiota commensals.</title>
        <authorList>
            <person name="Juricova H."/>
            <person name="Matiasovicova J."/>
            <person name="Kubasova T."/>
            <person name="Cejkova D."/>
            <person name="Rychlik I."/>
        </authorList>
    </citation>
    <scope>NUCLEOTIDE SEQUENCE [LARGE SCALE GENOMIC DNA]</scope>
    <source>
        <strain evidence="1 2">An431b</strain>
    </source>
</reference>
<proteinExistence type="predicted"/>
<dbReference type="PANTHER" id="PTHR43434">
    <property type="entry name" value="PHOSPHOGLYCOLATE PHOSPHATASE"/>
    <property type="match status" value="1"/>
</dbReference>
<dbReference type="InterPro" id="IPR006439">
    <property type="entry name" value="HAD-SF_hydro_IA"/>
</dbReference>
<evidence type="ECO:0000313" key="2">
    <source>
        <dbReference type="Proteomes" id="UP000729290"/>
    </source>
</evidence>
<dbReference type="Gene3D" id="3.40.50.1000">
    <property type="entry name" value="HAD superfamily/HAD-like"/>
    <property type="match status" value="1"/>
</dbReference>
<dbReference type="PANTHER" id="PTHR43434:SF3">
    <property type="entry name" value="GMP_IMP NUCLEOTIDASE YRFG"/>
    <property type="match status" value="1"/>
</dbReference>
<dbReference type="Proteomes" id="UP000729290">
    <property type="component" value="Unassembled WGS sequence"/>
</dbReference>
<evidence type="ECO:0000313" key="1">
    <source>
        <dbReference type="EMBL" id="MBM6876988.1"/>
    </source>
</evidence>
<dbReference type="SFLD" id="SFLDG01129">
    <property type="entry name" value="C1.5:_HAD__Beta-PGM__Phosphata"/>
    <property type="match status" value="1"/>
</dbReference>
<name>A0ABS2G8L2_9FIRM</name>
<comment type="caution">
    <text evidence="1">The sequence shown here is derived from an EMBL/GenBank/DDBJ whole genome shotgun (WGS) entry which is preliminary data.</text>
</comment>
<sequence length="218" mass="24653">MNKTMMKHIIFDLDGTLLDSMPVWKNTGQTYLERHHLPVPSNLRSILKTQTLPESAAYFREKLGATQSVEEICDEVISYVSDQYAHHIPLKPFAREFLEQEKKKGTKMCILTASEASYIHLALDRLKITPYFDFIATCTEIGANKDDPKVFHKMMEQLGGTKENTAVFEDACYAVKGAKAAGLKVVAVYDAMTEKDIPEIQAAADRYIHSYAELLEEK</sequence>
<dbReference type="SUPFAM" id="SSF56784">
    <property type="entry name" value="HAD-like"/>
    <property type="match status" value="1"/>
</dbReference>
<dbReference type="EMBL" id="JACSNV010000002">
    <property type="protein sequence ID" value="MBM6876988.1"/>
    <property type="molecule type" value="Genomic_DNA"/>
</dbReference>
<organism evidence="1 2">
    <name type="scientific">Anaerotignum lactatifermentans</name>
    <dbReference type="NCBI Taxonomy" id="160404"/>
    <lineage>
        <taxon>Bacteria</taxon>
        <taxon>Bacillati</taxon>
        <taxon>Bacillota</taxon>
        <taxon>Clostridia</taxon>
        <taxon>Lachnospirales</taxon>
        <taxon>Anaerotignaceae</taxon>
        <taxon>Anaerotignum</taxon>
    </lineage>
</organism>
<dbReference type="InterPro" id="IPR023214">
    <property type="entry name" value="HAD_sf"/>
</dbReference>